<reference evidence="4" key="2">
    <citation type="submission" date="2024-04" db="EMBL/GenBank/DDBJ databases">
        <authorList>
            <person name="Chen Y."/>
            <person name="Shah S."/>
            <person name="Dougan E. K."/>
            <person name="Thang M."/>
            <person name="Chan C."/>
        </authorList>
    </citation>
    <scope>NUCLEOTIDE SEQUENCE [LARGE SCALE GENOMIC DNA]</scope>
</reference>
<sequence>VDMSTASIAQMVKENVDLEKTFGVSSQFAETLRGAYEELADSNDLECLTICCMCCVDNPCCDAILGSSFLESPQQQSMDLESPQQQSMGDSVTQPRRPTGFHSLLDLSAATSEDFRAFMGSKEMINREKLGYFLFGSKFGQPEADQLKECVEQLKAAGPDLIHKDHPEFQDLLQKAKGKDMKAFAQLLRLVGSATVLKHGAAVAEKGLDAMKLGQCGKVLCAGDLSYELDETGLHKCTWSCPGDEMPDKFQVVAADFRGAEKKIKMTVQELENSGKMFEEDAQQDPEHFGKSKIYKAIKGMNFKFHNAFSEDPLKLFQMKAPTDLGSEYPNAMRYHGKCRSKEFELAARVLFTGSNPSIPTGGIVKVVRLPGKTWFKKTLQSDEVEVKYLGEQVIVQRSELKRQNLGRVKLDEDLQDWMKSTGDTLEVDLSTLANDPSRRQSKATFWFPLAPPKTKVSFFGATVDAESLELMLVFEKMTGRTLTKFIPSENPEEDVRLQILLDIAKALVYLHSLQPAVVHGDLKVDNIYVESRKDMHLTKLGDFGLARRATKSVAGRLLRQQTPTVS</sequence>
<dbReference type="OrthoDB" id="437647at2759"/>
<dbReference type="InterPro" id="IPR008271">
    <property type="entry name" value="Ser/Thr_kinase_AS"/>
</dbReference>
<dbReference type="GO" id="GO:0004672">
    <property type="term" value="F:protein kinase activity"/>
    <property type="evidence" value="ECO:0007669"/>
    <property type="project" value="InterPro"/>
</dbReference>
<comment type="caution">
    <text evidence="3">The sequence shown here is derived from an EMBL/GenBank/DDBJ whole genome shotgun (WGS) entry which is preliminary data.</text>
</comment>
<dbReference type="EMBL" id="CAMXCT010002244">
    <property type="protein sequence ID" value="CAI3996792.1"/>
    <property type="molecule type" value="Genomic_DNA"/>
</dbReference>
<keyword evidence="5" id="KW-0675">Receptor</keyword>
<name>A0A9P1CTE7_9DINO</name>
<evidence type="ECO:0000313" key="3">
    <source>
        <dbReference type="EMBL" id="CAI3996792.1"/>
    </source>
</evidence>
<keyword evidence="5" id="KW-0808">Transferase</keyword>
<dbReference type="PANTHER" id="PTHR46821">
    <property type="entry name" value="OS07G0586332 PROTEIN"/>
    <property type="match status" value="1"/>
</dbReference>
<dbReference type="AlphaFoldDB" id="A0A9P1CTE7"/>
<evidence type="ECO:0000313" key="6">
    <source>
        <dbReference type="Proteomes" id="UP001152797"/>
    </source>
</evidence>
<dbReference type="InterPro" id="IPR044576">
    <property type="entry name" value="At4g25390-like"/>
</dbReference>
<keyword evidence="6" id="KW-1185">Reference proteome</keyword>
<dbReference type="Pfam" id="PF00069">
    <property type="entry name" value="Pkinase"/>
    <property type="match status" value="1"/>
</dbReference>
<keyword evidence="5" id="KW-0418">Kinase</keyword>
<protein>
    <submittedName>
        <fullName evidence="5">Receptor-like serine/threonine-protein kinase At2g45590</fullName>
    </submittedName>
</protein>
<dbReference type="GO" id="GO:0005524">
    <property type="term" value="F:ATP binding"/>
    <property type="evidence" value="ECO:0007669"/>
    <property type="project" value="InterPro"/>
</dbReference>
<accession>A0A9P1CTE7</accession>
<evidence type="ECO:0000256" key="1">
    <source>
        <dbReference type="SAM" id="MobiDB-lite"/>
    </source>
</evidence>
<dbReference type="InterPro" id="IPR011009">
    <property type="entry name" value="Kinase-like_dom_sf"/>
</dbReference>
<evidence type="ECO:0000259" key="2">
    <source>
        <dbReference type="PROSITE" id="PS50011"/>
    </source>
</evidence>
<dbReference type="Proteomes" id="UP001152797">
    <property type="component" value="Unassembled WGS sequence"/>
</dbReference>
<dbReference type="SUPFAM" id="SSF56112">
    <property type="entry name" value="Protein kinase-like (PK-like)"/>
    <property type="match status" value="1"/>
</dbReference>
<dbReference type="Gene3D" id="1.10.510.10">
    <property type="entry name" value="Transferase(Phosphotransferase) domain 1"/>
    <property type="match status" value="1"/>
</dbReference>
<dbReference type="InterPro" id="IPR000719">
    <property type="entry name" value="Prot_kinase_dom"/>
</dbReference>
<gene>
    <name evidence="3" type="ORF">C1SCF055_LOCUS23236</name>
</gene>
<proteinExistence type="predicted"/>
<dbReference type="PROSITE" id="PS00108">
    <property type="entry name" value="PROTEIN_KINASE_ST"/>
    <property type="match status" value="1"/>
</dbReference>
<feature type="region of interest" description="Disordered" evidence="1">
    <location>
        <begin position="74"/>
        <end position="95"/>
    </location>
</feature>
<evidence type="ECO:0000313" key="5">
    <source>
        <dbReference type="EMBL" id="CAL4784104.1"/>
    </source>
</evidence>
<organism evidence="3">
    <name type="scientific">Cladocopium goreaui</name>
    <dbReference type="NCBI Taxonomy" id="2562237"/>
    <lineage>
        <taxon>Eukaryota</taxon>
        <taxon>Sar</taxon>
        <taxon>Alveolata</taxon>
        <taxon>Dinophyceae</taxon>
        <taxon>Suessiales</taxon>
        <taxon>Symbiodiniaceae</taxon>
        <taxon>Cladocopium</taxon>
    </lineage>
</organism>
<feature type="domain" description="Protein kinase" evidence="2">
    <location>
        <begin position="365"/>
        <end position="567"/>
    </location>
</feature>
<evidence type="ECO:0000313" key="4">
    <source>
        <dbReference type="EMBL" id="CAL1150167.1"/>
    </source>
</evidence>
<dbReference type="PANTHER" id="PTHR46821:SF2">
    <property type="entry name" value="OS03G0251700 PROTEIN"/>
    <property type="match status" value="1"/>
</dbReference>
<dbReference type="EMBL" id="CAMXCT020002244">
    <property type="protein sequence ID" value="CAL1150167.1"/>
    <property type="molecule type" value="Genomic_DNA"/>
</dbReference>
<dbReference type="EMBL" id="CAMXCT030002244">
    <property type="protein sequence ID" value="CAL4784104.1"/>
    <property type="molecule type" value="Genomic_DNA"/>
</dbReference>
<dbReference type="PROSITE" id="PS50011">
    <property type="entry name" value="PROTEIN_KINASE_DOM"/>
    <property type="match status" value="1"/>
</dbReference>
<reference evidence="3" key="1">
    <citation type="submission" date="2022-10" db="EMBL/GenBank/DDBJ databases">
        <authorList>
            <person name="Chen Y."/>
            <person name="Dougan E. K."/>
            <person name="Chan C."/>
            <person name="Rhodes N."/>
            <person name="Thang M."/>
        </authorList>
    </citation>
    <scope>NUCLEOTIDE SEQUENCE</scope>
</reference>
<feature type="non-terminal residue" evidence="3">
    <location>
        <position position="1"/>
    </location>
</feature>